<name>A0A388JUZ3_CHABU</name>
<feature type="compositionally biased region" description="Low complexity" evidence="3">
    <location>
        <begin position="45"/>
        <end position="58"/>
    </location>
</feature>
<accession>A0A388JUZ3</accession>
<dbReference type="GO" id="GO:0008270">
    <property type="term" value="F:zinc ion binding"/>
    <property type="evidence" value="ECO:0007669"/>
    <property type="project" value="UniProtKB-KW"/>
</dbReference>
<evidence type="ECO:0000256" key="1">
    <source>
        <dbReference type="PROSITE-ProRule" id="PRU00047"/>
    </source>
</evidence>
<dbReference type="InterPro" id="IPR001878">
    <property type="entry name" value="Znf_CCHC"/>
</dbReference>
<dbReference type="AlphaFoldDB" id="A0A388JUZ3"/>
<feature type="compositionally biased region" description="Acidic residues" evidence="3">
    <location>
        <begin position="440"/>
        <end position="450"/>
    </location>
</feature>
<feature type="region of interest" description="Disordered" evidence="3">
    <location>
        <begin position="312"/>
        <end position="349"/>
    </location>
</feature>
<feature type="region of interest" description="Disordered" evidence="3">
    <location>
        <begin position="23"/>
        <end position="74"/>
    </location>
</feature>
<keyword evidence="1" id="KW-0863">Zinc-finger</keyword>
<feature type="compositionally biased region" description="Pro residues" evidence="3">
    <location>
        <begin position="59"/>
        <end position="68"/>
    </location>
</feature>
<evidence type="ECO:0000256" key="3">
    <source>
        <dbReference type="SAM" id="MobiDB-lite"/>
    </source>
</evidence>
<feature type="coiled-coil region" evidence="2">
    <location>
        <begin position="184"/>
        <end position="218"/>
    </location>
</feature>
<keyword evidence="6" id="KW-1185">Reference proteome</keyword>
<gene>
    <name evidence="5" type="ORF">CBR_g22415</name>
</gene>
<dbReference type="GO" id="GO:0003676">
    <property type="term" value="F:nucleic acid binding"/>
    <property type="evidence" value="ECO:0007669"/>
    <property type="project" value="InterPro"/>
</dbReference>
<feature type="region of interest" description="Disordered" evidence="3">
    <location>
        <begin position="414"/>
        <end position="450"/>
    </location>
</feature>
<feature type="domain" description="CCHC-type" evidence="4">
    <location>
        <begin position="7"/>
        <end position="21"/>
    </location>
</feature>
<organism evidence="5 6">
    <name type="scientific">Chara braunii</name>
    <name type="common">Braun's stonewort</name>
    <dbReference type="NCBI Taxonomy" id="69332"/>
    <lineage>
        <taxon>Eukaryota</taxon>
        <taxon>Viridiplantae</taxon>
        <taxon>Streptophyta</taxon>
        <taxon>Charophyceae</taxon>
        <taxon>Charales</taxon>
        <taxon>Characeae</taxon>
        <taxon>Chara</taxon>
    </lineage>
</organism>
<keyword evidence="2" id="KW-0175">Coiled coil</keyword>
<dbReference type="EMBL" id="BFEA01000021">
    <property type="protein sequence ID" value="GBG61618.1"/>
    <property type="molecule type" value="Genomic_DNA"/>
</dbReference>
<comment type="caution">
    <text evidence="5">The sequence shown here is derived from an EMBL/GenBank/DDBJ whole genome shotgun (WGS) entry which is preliminary data.</text>
</comment>
<evidence type="ECO:0000313" key="5">
    <source>
        <dbReference type="EMBL" id="GBG61618.1"/>
    </source>
</evidence>
<evidence type="ECO:0000259" key="4">
    <source>
        <dbReference type="PROSITE" id="PS50158"/>
    </source>
</evidence>
<dbReference type="SUPFAM" id="SSF57756">
    <property type="entry name" value="Retrovirus zinc finger-like domains"/>
    <property type="match status" value="1"/>
</dbReference>
<sequence>MASRGFCYNCNMAGHFARDCPYRQPSLPQQPSGFRVPFPPPPHSSPLASPSLSRAPFLALPPPPPSPTSQPNGSQALVLRQPLWKLNQDKLDRVYEFMASELEVRQEAIRERERLLKEEAEKKKIKDAEDKALRKLKERQDFEERIGTIVGTKINDACELFLGKVDLNRMAGERKTSAEHARPRIDEEAEKECLRKQIEQLRIENEWIKKNMKELSRTIKQSVADTKRTGAGVCITSPPEAPARGRPRLMGVGTPTSQDFQKLLRACNSIKEGKRAVDMEVQMLKERFERAIGKLVRQGRTPRSNLSKRINEVSDDDEPENLGKQDDALDDITLRPSPPKRTSRRLATKVAATERADFIKETKRHLKRLKKNGLQILCGREGISFTTCEQAINYIAEHRAALAFDFRPEAFKVGRSAPESEADEAKEDVHDDGQATQPVDIDDEEHLAEE</sequence>
<dbReference type="Gramene" id="GBG61618">
    <property type="protein sequence ID" value="GBG61618"/>
    <property type="gene ID" value="CBR_g22415"/>
</dbReference>
<dbReference type="Proteomes" id="UP000265515">
    <property type="component" value="Unassembled WGS sequence"/>
</dbReference>
<keyword evidence="1" id="KW-0862">Zinc</keyword>
<dbReference type="InterPro" id="IPR036875">
    <property type="entry name" value="Znf_CCHC_sf"/>
</dbReference>
<evidence type="ECO:0000313" key="6">
    <source>
        <dbReference type="Proteomes" id="UP000265515"/>
    </source>
</evidence>
<dbReference type="SMART" id="SM00343">
    <property type="entry name" value="ZnF_C2HC"/>
    <property type="match status" value="1"/>
</dbReference>
<feature type="coiled-coil region" evidence="2">
    <location>
        <begin position="98"/>
        <end position="145"/>
    </location>
</feature>
<evidence type="ECO:0000256" key="2">
    <source>
        <dbReference type="SAM" id="Coils"/>
    </source>
</evidence>
<keyword evidence="1" id="KW-0479">Metal-binding</keyword>
<dbReference type="PROSITE" id="PS50158">
    <property type="entry name" value="ZF_CCHC"/>
    <property type="match status" value="1"/>
</dbReference>
<feature type="region of interest" description="Disordered" evidence="3">
    <location>
        <begin position="231"/>
        <end position="255"/>
    </location>
</feature>
<reference evidence="5 6" key="1">
    <citation type="journal article" date="2018" name="Cell">
        <title>The Chara Genome: Secondary Complexity and Implications for Plant Terrestrialization.</title>
        <authorList>
            <person name="Nishiyama T."/>
            <person name="Sakayama H."/>
            <person name="Vries J.D."/>
            <person name="Buschmann H."/>
            <person name="Saint-Marcoux D."/>
            <person name="Ullrich K.K."/>
            <person name="Haas F.B."/>
            <person name="Vanderstraeten L."/>
            <person name="Becker D."/>
            <person name="Lang D."/>
            <person name="Vosolsobe S."/>
            <person name="Rombauts S."/>
            <person name="Wilhelmsson P.K.I."/>
            <person name="Janitza P."/>
            <person name="Kern R."/>
            <person name="Heyl A."/>
            <person name="Rumpler F."/>
            <person name="Villalobos L.I.A.C."/>
            <person name="Clay J.M."/>
            <person name="Skokan R."/>
            <person name="Toyoda A."/>
            <person name="Suzuki Y."/>
            <person name="Kagoshima H."/>
            <person name="Schijlen E."/>
            <person name="Tajeshwar N."/>
            <person name="Catarino B."/>
            <person name="Hetherington A.J."/>
            <person name="Saltykova A."/>
            <person name="Bonnot C."/>
            <person name="Breuninger H."/>
            <person name="Symeonidi A."/>
            <person name="Radhakrishnan G.V."/>
            <person name="Van Nieuwerburgh F."/>
            <person name="Deforce D."/>
            <person name="Chang C."/>
            <person name="Karol K.G."/>
            <person name="Hedrich R."/>
            <person name="Ulvskov P."/>
            <person name="Glockner G."/>
            <person name="Delwiche C.F."/>
            <person name="Petrasek J."/>
            <person name="Van de Peer Y."/>
            <person name="Friml J."/>
            <person name="Beilby M."/>
            <person name="Dolan L."/>
            <person name="Kohara Y."/>
            <person name="Sugano S."/>
            <person name="Fujiyama A."/>
            <person name="Delaux P.-M."/>
            <person name="Quint M."/>
            <person name="TheiBen G."/>
            <person name="Hagemann M."/>
            <person name="Harholt J."/>
            <person name="Dunand C."/>
            <person name="Zachgo S."/>
            <person name="Langdale J."/>
            <person name="Maumus F."/>
            <person name="Straeten D.V.D."/>
            <person name="Gould S.B."/>
            <person name="Rensing S.A."/>
        </authorList>
    </citation>
    <scope>NUCLEOTIDE SEQUENCE [LARGE SCALE GENOMIC DNA]</scope>
    <source>
        <strain evidence="5 6">S276</strain>
    </source>
</reference>
<protein>
    <recommendedName>
        <fullName evidence="4">CCHC-type domain-containing protein</fullName>
    </recommendedName>
</protein>
<dbReference type="Gene3D" id="4.10.60.10">
    <property type="entry name" value="Zinc finger, CCHC-type"/>
    <property type="match status" value="1"/>
</dbReference>
<proteinExistence type="predicted"/>
<dbReference type="Pfam" id="PF00098">
    <property type="entry name" value="zf-CCHC"/>
    <property type="match status" value="1"/>
</dbReference>